<keyword evidence="3" id="KW-1185">Reference proteome</keyword>
<feature type="region of interest" description="Disordered" evidence="1">
    <location>
        <begin position="128"/>
        <end position="166"/>
    </location>
</feature>
<evidence type="ECO:0000313" key="2">
    <source>
        <dbReference type="EMBL" id="KAL3702239.1"/>
    </source>
</evidence>
<comment type="caution">
    <text evidence="2">The sequence shown here is derived from an EMBL/GenBank/DDBJ whole genome shotgun (WGS) entry which is preliminary data.</text>
</comment>
<accession>A0ABD3II68</accession>
<dbReference type="Proteomes" id="UP001633002">
    <property type="component" value="Unassembled WGS sequence"/>
</dbReference>
<reference evidence="2 3" key="1">
    <citation type="submission" date="2024-09" db="EMBL/GenBank/DDBJ databases">
        <title>Chromosome-scale assembly of Riccia sorocarpa.</title>
        <authorList>
            <person name="Paukszto L."/>
        </authorList>
    </citation>
    <scope>NUCLEOTIDE SEQUENCE [LARGE SCALE GENOMIC DNA]</scope>
    <source>
        <strain evidence="2">LP-2024</strain>
        <tissue evidence="2">Aerial parts of the thallus</tissue>
    </source>
</reference>
<protein>
    <submittedName>
        <fullName evidence="2">Uncharacterized protein</fullName>
    </submittedName>
</protein>
<dbReference type="PANTHER" id="PTHR33828:SF2">
    <property type="entry name" value="NUCLEOLIN"/>
    <property type="match status" value="1"/>
</dbReference>
<feature type="region of interest" description="Disordered" evidence="1">
    <location>
        <begin position="200"/>
        <end position="295"/>
    </location>
</feature>
<feature type="region of interest" description="Disordered" evidence="1">
    <location>
        <begin position="17"/>
        <end position="80"/>
    </location>
</feature>
<proteinExistence type="predicted"/>
<feature type="compositionally biased region" description="Basic and acidic residues" evidence="1">
    <location>
        <begin position="44"/>
        <end position="57"/>
    </location>
</feature>
<gene>
    <name evidence="2" type="ORF">R1sor_020261</name>
</gene>
<sequence>MSATDWMDAGANLAVLTSKERTERIQTSGDANMSSAKNNGGAAVKREASGATVKREQPSGGSAVKREQGSGGSAVKKEVGGVKVKSTGKVNGSAAVKKESVEVKKVKETNGSGTVKREVVDVKKAVSASASNTTVKQTTVKKTVTKEEKKKVFSLPGQKHDPPVEREPLRIFYESLHEQRPDSEMAQFWMMEHGLLSPASAQRVFEKKQRKGNGSSSTPVKSFPAARDSNRGSAAKASTSNGKSAGKAPEPKGKRKRDDDSDDDLVLTKPGKRKPKTEDSDDDLVITRPKRKLRA</sequence>
<evidence type="ECO:0000313" key="3">
    <source>
        <dbReference type="Proteomes" id="UP001633002"/>
    </source>
</evidence>
<feature type="compositionally biased region" description="Polar residues" evidence="1">
    <location>
        <begin position="25"/>
        <end position="38"/>
    </location>
</feature>
<dbReference type="PANTHER" id="PTHR33828">
    <property type="entry name" value="OS05G0596200 PROTEIN"/>
    <property type="match status" value="1"/>
</dbReference>
<organism evidence="2 3">
    <name type="scientific">Riccia sorocarpa</name>
    <dbReference type="NCBI Taxonomy" id="122646"/>
    <lineage>
        <taxon>Eukaryota</taxon>
        <taxon>Viridiplantae</taxon>
        <taxon>Streptophyta</taxon>
        <taxon>Embryophyta</taxon>
        <taxon>Marchantiophyta</taxon>
        <taxon>Marchantiopsida</taxon>
        <taxon>Marchantiidae</taxon>
        <taxon>Marchantiales</taxon>
        <taxon>Ricciaceae</taxon>
        <taxon>Riccia</taxon>
    </lineage>
</organism>
<dbReference type="AlphaFoldDB" id="A0ABD3II68"/>
<feature type="compositionally biased region" description="Basic and acidic residues" evidence="1">
    <location>
        <begin position="249"/>
        <end position="259"/>
    </location>
</feature>
<evidence type="ECO:0000256" key="1">
    <source>
        <dbReference type="SAM" id="MobiDB-lite"/>
    </source>
</evidence>
<dbReference type="EMBL" id="JBJQOH010000001">
    <property type="protein sequence ID" value="KAL3702239.1"/>
    <property type="molecule type" value="Genomic_DNA"/>
</dbReference>
<name>A0ABD3II68_9MARC</name>
<feature type="compositionally biased region" description="Low complexity" evidence="1">
    <location>
        <begin position="128"/>
        <end position="142"/>
    </location>
</feature>